<evidence type="ECO:0000313" key="3">
    <source>
        <dbReference type="Proteomes" id="UP000095228"/>
    </source>
</evidence>
<protein>
    <recommendedName>
        <fullName evidence="4">Alpha/beta hydrolase family protein</fullName>
    </recommendedName>
</protein>
<reference evidence="2 3" key="1">
    <citation type="submission" date="2016-06" db="EMBL/GenBank/DDBJ databases">
        <title>Three novel species with peptidoglycan cell walls form the new genus Lacunisphaera gen. nov. in the family Opitutaceae of the verrucomicrobial subdivision 4.</title>
        <authorList>
            <person name="Rast P."/>
            <person name="Gloeckner I."/>
            <person name="Jogler M."/>
            <person name="Boedeker C."/>
            <person name="Jeske O."/>
            <person name="Wiegand S."/>
            <person name="Reinhardt R."/>
            <person name="Schumann P."/>
            <person name="Rohde M."/>
            <person name="Spring S."/>
            <person name="Gloeckner F.O."/>
            <person name="Jogler C."/>
        </authorList>
    </citation>
    <scope>NUCLEOTIDE SEQUENCE [LARGE SCALE GENOMIC DNA]</scope>
    <source>
        <strain evidence="2 3">IG16b</strain>
    </source>
</reference>
<organism evidence="2 3">
    <name type="scientific">Lacunisphaera limnophila</name>
    <dbReference type="NCBI Taxonomy" id="1838286"/>
    <lineage>
        <taxon>Bacteria</taxon>
        <taxon>Pseudomonadati</taxon>
        <taxon>Verrucomicrobiota</taxon>
        <taxon>Opitutia</taxon>
        <taxon>Opitutales</taxon>
        <taxon>Opitutaceae</taxon>
        <taxon>Lacunisphaera</taxon>
    </lineage>
</organism>
<gene>
    <name evidence="2" type="ORF">Verru16b_02801</name>
</gene>
<evidence type="ECO:0008006" key="4">
    <source>
        <dbReference type="Google" id="ProtNLM"/>
    </source>
</evidence>
<feature type="signal peptide" evidence="1">
    <location>
        <begin position="1"/>
        <end position="24"/>
    </location>
</feature>
<feature type="chain" id="PRO_5009105441" description="Alpha/beta hydrolase family protein" evidence="1">
    <location>
        <begin position="25"/>
        <end position="471"/>
    </location>
</feature>
<dbReference type="KEGG" id="obg:Verru16b_02801"/>
<dbReference type="SUPFAM" id="SSF53474">
    <property type="entry name" value="alpha/beta-Hydrolases"/>
    <property type="match status" value="1"/>
</dbReference>
<keyword evidence="1" id="KW-0732">Signal</keyword>
<keyword evidence="3" id="KW-1185">Reference proteome</keyword>
<dbReference type="InterPro" id="IPR029058">
    <property type="entry name" value="AB_hydrolase_fold"/>
</dbReference>
<dbReference type="Proteomes" id="UP000095228">
    <property type="component" value="Chromosome"/>
</dbReference>
<evidence type="ECO:0000313" key="2">
    <source>
        <dbReference type="EMBL" id="AOS45714.1"/>
    </source>
</evidence>
<proteinExistence type="predicted"/>
<dbReference type="AlphaFoldDB" id="A0A1D8AXW4"/>
<accession>A0A1D8AXW4</accession>
<sequence>MARLSTFLTCPVVALLAIASPLHADPAAVEKKIHALLDQDKIFASLPGADFLSLGVGFELPDGGKQVTALALAAPGGAFDPRDLEKFPAATLGYEAKWCVERFKFYNMDWDITGLRLTSLDPEAKKYPWLVIMNGGAANVYEFYVDLKSQPGWGQFLAQKLNVMIVSIPGNFKYGGWKEPIESNDRQPAYLLNQDLPMAENNVRHAIYTNRLIMHGLEQLMMKHTTGDLFMIGHSTSGELAFLSYEYPALAARLKGRFLGWGSGGPARVHAIRAVKEPEKGRGYGGERKPPALHELNRRSASGYSGGYSRWLNPLYVAGDSTYQIAEKWMAAEGVRRPMFKQPLQDLEHSAAGWSRIGDVTRQIEVLLAEAGNPWGVNIDEVQKDLFSTAYTRMDGFNQMVWCVAHYDRNHWVPETPMDSWEVFLAKEFRLKNPDAKVRIIVWDLPMTHYGHVEKPQQLAAAFYSVVRWYK</sequence>
<dbReference type="STRING" id="1838286.Verru16b_02801"/>
<name>A0A1D8AXW4_9BACT</name>
<dbReference type="EMBL" id="CP016094">
    <property type="protein sequence ID" value="AOS45714.1"/>
    <property type="molecule type" value="Genomic_DNA"/>
</dbReference>
<evidence type="ECO:0000256" key="1">
    <source>
        <dbReference type="SAM" id="SignalP"/>
    </source>
</evidence>
<dbReference type="RefSeq" id="WP_157772415.1">
    <property type="nucleotide sequence ID" value="NZ_CP016094.1"/>
</dbReference>